<name>A0A9N9GEY7_9GLOM</name>
<feature type="non-terminal residue" evidence="2">
    <location>
        <position position="228"/>
    </location>
</feature>
<evidence type="ECO:0000256" key="1">
    <source>
        <dbReference type="SAM" id="MobiDB-lite"/>
    </source>
</evidence>
<dbReference type="AlphaFoldDB" id="A0A9N9GEY7"/>
<evidence type="ECO:0000313" key="2">
    <source>
        <dbReference type="EMBL" id="CAG8605443.1"/>
    </source>
</evidence>
<feature type="compositionally biased region" description="Basic and acidic residues" evidence="1">
    <location>
        <begin position="201"/>
        <end position="215"/>
    </location>
</feature>
<dbReference type="Proteomes" id="UP000789508">
    <property type="component" value="Unassembled WGS sequence"/>
</dbReference>
<comment type="caution">
    <text evidence="2">The sequence shown here is derived from an EMBL/GenBank/DDBJ whole genome shotgun (WGS) entry which is preliminary data.</text>
</comment>
<dbReference type="EMBL" id="CAJVPS010004567">
    <property type="protein sequence ID" value="CAG8605443.1"/>
    <property type="molecule type" value="Genomic_DNA"/>
</dbReference>
<keyword evidence="3" id="KW-1185">Reference proteome</keyword>
<accession>A0A9N9GEY7</accession>
<reference evidence="2" key="1">
    <citation type="submission" date="2021-06" db="EMBL/GenBank/DDBJ databases">
        <authorList>
            <person name="Kallberg Y."/>
            <person name="Tangrot J."/>
            <person name="Rosling A."/>
        </authorList>
    </citation>
    <scope>NUCLEOTIDE SEQUENCE</scope>
    <source>
        <strain evidence="2">FL130A</strain>
    </source>
</reference>
<proteinExistence type="predicted"/>
<protein>
    <submittedName>
        <fullName evidence="2">3159_t:CDS:1</fullName>
    </submittedName>
</protein>
<sequence length="228" mass="26175">MQISCAFTGLRSFNNKRHQITNYNFVKKFHPRSYFTSNHVLCEATNVLSTTTPVVTSTNLWRTGSCNSNATNTFSYLFDHERRKVSYGNLSQRQQHQINTCASASYERILAPWNRNSINKRKNNLRSRAIKVVTQNQFLSVNLNFCKLSLRRRQQLNSLAPICKSHLLALEIGCKHYSDLFLFVNLRLKNNAAHFSSKTSGDNKDSSKHDKEVNKESPTSQQTNVEPI</sequence>
<gene>
    <name evidence="2" type="ORF">ALEPTO_LOCUS8331</name>
</gene>
<feature type="compositionally biased region" description="Polar residues" evidence="1">
    <location>
        <begin position="216"/>
        <end position="228"/>
    </location>
</feature>
<feature type="region of interest" description="Disordered" evidence="1">
    <location>
        <begin position="195"/>
        <end position="228"/>
    </location>
</feature>
<organism evidence="2 3">
    <name type="scientific">Ambispora leptoticha</name>
    <dbReference type="NCBI Taxonomy" id="144679"/>
    <lineage>
        <taxon>Eukaryota</taxon>
        <taxon>Fungi</taxon>
        <taxon>Fungi incertae sedis</taxon>
        <taxon>Mucoromycota</taxon>
        <taxon>Glomeromycotina</taxon>
        <taxon>Glomeromycetes</taxon>
        <taxon>Archaeosporales</taxon>
        <taxon>Ambisporaceae</taxon>
        <taxon>Ambispora</taxon>
    </lineage>
</organism>
<evidence type="ECO:0000313" key="3">
    <source>
        <dbReference type="Proteomes" id="UP000789508"/>
    </source>
</evidence>